<evidence type="ECO:0000259" key="2">
    <source>
        <dbReference type="Pfam" id="PF09588"/>
    </source>
</evidence>
<reference evidence="3" key="1">
    <citation type="submission" date="2021-01" db="EMBL/GenBank/DDBJ databases">
        <title>A chromosome-scale assembly of European eel, Anguilla anguilla.</title>
        <authorList>
            <person name="Henkel C."/>
            <person name="Jong-Raadsen S.A."/>
            <person name="Dufour S."/>
            <person name="Weltzien F.-A."/>
            <person name="Palstra A.P."/>
            <person name="Pelster B."/>
            <person name="Spaink H.P."/>
            <person name="Van Den Thillart G.E."/>
            <person name="Jansen H."/>
            <person name="Zahm M."/>
            <person name="Klopp C."/>
            <person name="Cedric C."/>
            <person name="Louis A."/>
            <person name="Berthelot C."/>
            <person name="Parey E."/>
            <person name="Roest Crollius H."/>
            <person name="Montfort J."/>
            <person name="Robinson-Rechavi M."/>
            <person name="Bucao C."/>
            <person name="Bouchez O."/>
            <person name="Gislard M."/>
            <person name="Lluch J."/>
            <person name="Milhes M."/>
            <person name="Lampietro C."/>
            <person name="Lopez Roques C."/>
            <person name="Donnadieu C."/>
            <person name="Braasch I."/>
            <person name="Desvignes T."/>
            <person name="Postlethwait J."/>
            <person name="Bobe J."/>
            <person name="Guiguen Y."/>
            <person name="Dirks R."/>
        </authorList>
    </citation>
    <scope>NUCLEOTIDE SEQUENCE</scope>
    <source>
        <strain evidence="3">Tag_6206</strain>
        <tissue evidence="3">Liver</tissue>
    </source>
</reference>
<dbReference type="InterPro" id="IPR011604">
    <property type="entry name" value="PDDEXK-like_dom_sf"/>
</dbReference>
<comment type="caution">
    <text evidence="3">The sequence shown here is derived from an EMBL/GenBank/DDBJ whole genome shotgun (WGS) entry which is preliminary data.</text>
</comment>
<organism evidence="3 4">
    <name type="scientific">Anguilla anguilla</name>
    <name type="common">European freshwater eel</name>
    <name type="synonym">Muraena anguilla</name>
    <dbReference type="NCBI Taxonomy" id="7936"/>
    <lineage>
        <taxon>Eukaryota</taxon>
        <taxon>Metazoa</taxon>
        <taxon>Chordata</taxon>
        <taxon>Craniata</taxon>
        <taxon>Vertebrata</taxon>
        <taxon>Euteleostomi</taxon>
        <taxon>Actinopterygii</taxon>
        <taxon>Neopterygii</taxon>
        <taxon>Teleostei</taxon>
        <taxon>Anguilliformes</taxon>
        <taxon>Anguillidae</taxon>
        <taxon>Anguilla</taxon>
    </lineage>
</organism>
<proteinExistence type="predicted"/>
<feature type="region of interest" description="Disordered" evidence="1">
    <location>
        <begin position="44"/>
        <end position="95"/>
    </location>
</feature>
<dbReference type="InterPro" id="IPR051703">
    <property type="entry name" value="NF-kappa-B_Signaling_Reg"/>
</dbReference>
<name>A0A9D3RNH0_ANGAN</name>
<evidence type="ECO:0000313" key="3">
    <source>
        <dbReference type="EMBL" id="KAG5836998.1"/>
    </source>
</evidence>
<dbReference type="SUPFAM" id="SSF52980">
    <property type="entry name" value="Restriction endonuclease-like"/>
    <property type="match status" value="1"/>
</dbReference>
<feature type="compositionally biased region" description="Low complexity" evidence="1">
    <location>
        <begin position="50"/>
        <end position="68"/>
    </location>
</feature>
<dbReference type="PANTHER" id="PTHR46609:SF8">
    <property type="entry name" value="YQAJ VIRAL RECOMBINASE DOMAIN-CONTAINING PROTEIN"/>
    <property type="match status" value="1"/>
</dbReference>
<evidence type="ECO:0000313" key="4">
    <source>
        <dbReference type="Proteomes" id="UP001044222"/>
    </source>
</evidence>
<gene>
    <name evidence="3" type="ORF">ANANG_G00234580</name>
</gene>
<dbReference type="AlphaFoldDB" id="A0A9D3RNH0"/>
<keyword evidence="4" id="KW-1185">Reference proteome</keyword>
<accession>A0A9D3RNH0</accession>
<dbReference type="Proteomes" id="UP001044222">
    <property type="component" value="Chromosome 13"/>
</dbReference>
<dbReference type="EMBL" id="JAFIRN010000013">
    <property type="protein sequence ID" value="KAG5836998.1"/>
    <property type="molecule type" value="Genomic_DNA"/>
</dbReference>
<dbReference type="Pfam" id="PF09588">
    <property type="entry name" value="YqaJ"/>
    <property type="match status" value="1"/>
</dbReference>
<protein>
    <recommendedName>
        <fullName evidence="2">YqaJ viral recombinase domain-containing protein</fullName>
    </recommendedName>
</protein>
<evidence type="ECO:0000256" key="1">
    <source>
        <dbReference type="SAM" id="MobiDB-lite"/>
    </source>
</evidence>
<dbReference type="GO" id="GO:0006281">
    <property type="term" value="P:DNA repair"/>
    <property type="evidence" value="ECO:0007669"/>
    <property type="project" value="UniProtKB-ARBA"/>
</dbReference>
<dbReference type="CDD" id="cd22343">
    <property type="entry name" value="PDDEXK_lambda_exonuclease-like"/>
    <property type="match status" value="1"/>
</dbReference>
<feature type="domain" description="YqaJ viral recombinase" evidence="2">
    <location>
        <begin position="118"/>
        <end position="289"/>
    </location>
</feature>
<dbReference type="PANTHER" id="PTHR46609">
    <property type="entry name" value="EXONUCLEASE, PHAGE-TYPE/RECB, C-TERMINAL DOMAIN-CONTAINING PROTEIN"/>
    <property type="match status" value="1"/>
</dbReference>
<feature type="compositionally biased region" description="Basic and acidic residues" evidence="1">
    <location>
        <begin position="69"/>
        <end position="80"/>
    </location>
</feature>
<sequence length="347" mass="39367">MSDFFTSLSLFPLINWFCRTHSETLRILIILVYTLVKVTDAADARKNTRGPRPAATAGARGGAPQAARAPDKIPPRREQPDPIPPKPEEVPLGTGVKMERKAVEAVEQLTRGQSRNPHWYSWRKYRITASMAHQVSHSRFVNGRGHAPPVSYLTAITGEKRGVKTRAMSWGIDNEPRVAREYERLKSTALGRQVRVQDCGLFIDPERSWLAASPDGIVEDAESGERLLGLEIKCPYKHRDRTVAEACREDRQFCLELKPKVGEGEPQYRLKTNHPYYTQVQCQMAVVGLHKADFVVFTRKEIAIVPVTFDPEFWKSTLTKMEKFYKDAVLPHLQKKGKGPPVQQREE</sequence>
<dbReference type="InterPro" id="IPR011335">
    <property type="entry name" value="Restrct_endonuc-II-like"/>
</dbReference>
<dbReference type="Gene3D" id="3.90.320.10">
    <property type="match status" value="1"/>
</dbReference>
<dbReference type="InterPro" id="IPR019080">
    <property type="entry name" value="YqaJ_viral_recombinase"/>
</dbReference>